<keyword evidence="2" id="KW-0805">Transcription regulation</keyword>
<dbReference type="EMBL" id="LT906479">
    <property type="protein sequence ID" value="SNV84272.1"/>
    <property type="molecule type" value="Genomic_DNA"/>
</dbReference>
<dbReference type="GO" id="GO:0003700">
    <property type="term" value="F:DNA-binding transcription factor activity"/>
    <property type="evidence" value="ECO:0007669"/>
    <property type="project" value="InterPro"/>
</dbReference>
<proteinExistence type="inferred from homology"/>
<evidence type="ECO:0000313" key="6">
    <source>
        <dbReference type="EMBL" id="SNV84272.1"/>
    </source>
</evidence>
<accession>A0A240ALI3</accession>
<dbReference type="KEGG" id="sfj:SAMEA4384070_0383"/>
<dbReference type="InterPro" id="IPR036388">
    <property type="entry name" value="WH-like_DNA-bd_sf"/>
</dbReference>
<dbReference type="Gene3D" id="1.10.10.10">
    <property type="entry name" value="Winged helix-like DNA-binding domain superfamily/Winged helix DNA-binding domain"/>
    <property type="match status" value="1"/>
</dbReference>
<dbReference type="InterPro" id="IPR036390">
    <property type="entry name" value="WH_DNA-bd_sf"/>
</dbReference>
<dbReference type="PANTHER" id="PTHR30537:SF31">
    <property type="entry name" value="TRANSCRIPTIONAL REGULATOR, LYSR FAMILY"/>
    <property type="match status" value="1"/>
</dbReference>
<gene>
    <name evidence="6" type="primary">dmlR_1</name>
    <name evidence="6" type="ORF">SAMEA4384070_00383</name>
</gene>
<reference evidence="6 7" key="1">
    <citation type="submission" date="2017-06" db="EMBL/GenBank/DDBJ databases">
        <authorList>
            <consortium name="Pathogen Informatics"/>
        </authorList>
    </citation>
    <scope>NUCLEOTIDE SEQUENCE [LARGE SCALE GENOMIC DNA]</scope>
    <source>
        <strain evidence="6 7">NCTC12148</strain>
    </source>
</reference>
<evidence type="ECO:0000256" key="4">
    <source>
        <dbReference type="ARBA" id="ARBA00023163"/>
    </source>
</evidence>
<keyword evidence="7" id="KW-1185">Reference proteome</keyword>
<dbReference type="SUPFAM" id="SSF46785">
    <property type="entry name" value="Winged helix' DNA-binding domain"/>
    <property type="match status" value="1"/>
</dbReference>
<evidence type="ECO:0000313" key="7">
    <source>
        <dbReference type="Proteomes" id="UP000215134"/>
    </source>
</evidence>
<dbReference type="Gene3D" id="3.40.190.290">
    <property type="match status" value="1"/>
</dbReference>
<feature type="domain" description="HTH lysR-type" evidence="5">
    <location>
        <begin position="1"/>
        <end position="58"/>
    </location>
</feature>
<evidence type="ECO:0000259" key="5">
    <source>
        <dbReference type="PROSITE" id="PS50931"/>
    </source>
</evidence>
<evidence type="ECO:0000256" key="3">
    <source>
        <dbReference type="ARBA" id="ARBA00023125"/>
    </source>
</evidence>
<dbReference type="InterPro" id="IPR000847">
    <property type="entry name" value="LysR_HTH_N"/>
</dbReference>
<comment type="similarity">
    <text evidence="1">Belongs to the LysR transcriptional regulatory family.</text>
</comment>
<dbReference type="PANTHER" id="PTHR30537">
    <property type="entry name" value="HTH-TYPE TRANSCRIPTIONAL REGULATOR"/>
    <property type="match status" value="1"/>
</dbReference>
<protein>
    <submittedName>
        <fullName evidence="6">D-malate degradation protein R</fullName>
    </submittedName>
</protein>
<dbReference type="OrthoDB" id="570111at2"/>
<dbReference type="Proteomes" id="UP000215134">
    <property type="component" value="Chromosome 1"/>
</dbReference>
<keyword evidence="4" id="KW-0804">Transcription</keyword>
<dbReference type="GO" id="GO:0006351">
    <property type="term" value="P:DNA-templated transcription"/>
    <property type="evidence" value="ECO:0007669"/>
    <property type="project" value="TreeGrafter"/>
</dbReference>
<organism evidence="6 7">
    <name type="scientific">Serratia ficaria</name>
    <dbReference type="NCBI Taxonomy" id="61651"/>
    <lineage>
        <taxon>Bacteria</taxon>
        <taxon>Pseudomonadati</taxon>
        <taxon>Pseudomonadota</taxon>
        <taxon>Gammaproteobacteria</taxon>
        <taxon>Enterobacterales</taxon>
        <taxon>Yersiniaceae</taxon>
        <taxon>Serratia</taxon>
    </lineage>
</organism>
<dbReference type="SUPFAM" id="SSF53850">
    <property type="entry name" value="Periplasmic binding protein-like II"/>
    <property type="match status" value="1"/>
</dbReference>
<evidence type="ECO:0000256" key="2">
    <source>
        <dbReference type="ARBA" id="ARBA00023015"/>
    </source>
</evidence>
<name>A0A240ALI3_SERFI</name>
<dbReference type="AlphaFoldDB" id="A0A240ALI3"/>
<sequence length="307" mass="34338">MDFNDIYYFYLVAENKGYAAAERQSGLTKSLLSRRVAQLEERLNVRLIQRNSRSFALTAAGRVLHLHAIDMVKEGTAAYDSLSALTSEPNGLIRVSSPTVLAQYHLAAILPGFMTLYPQVRVTIDATDRPVQVIEERMDLVLRARKRIDDEPGLIARPLATSRLILVASPGFLEQHGVPESPAQLANMGTLSSVLDRFEGVQKWELTNNNTGEILTINHTPLLFCLNPRVQLEAVIHGIGIGLIPDVIAYQSMQERKIVQVLTPWATHNHIIHAIFPSRKNMNPAVRAFLDYLIVHLPETLRTPKLN</sequence>
<dbReference type="GeneID" id="75025572"/>
<dbReference type="InterPro" id="IPR058163">
    <property type="entry name" value="LysR-type_TF_proteobact-type"/>
</dbReference>
<keyword evidence="3" id="KW-0238">DNA-binding</keyword>
<dbReference type="Pfam" id="PF00126">
    <property type="entry name" value="HTH_1"/>
    <property type="match status" value="1"/>
</dbReference>
<dbReference type="InterPro" id="IPR005119">
    <property type="entry name" value="LysR_subst-bd"/>
</dbReference>
<dbReference type="GO" id="GO:0043565">
    <property type="term" value="F:sequence-specific DNA binding"/>
    <property type="evidence" value="ECO:0007669"/>
    <property type="project" value="TreeGrafter"/>
</dbReference>
<dbReference type="RefSeq" id="WP_095095321.1">
    <property type="nucleotide sequence ID" value="NZ_CAMIQD010000003.1"/>
</dbReference>
<evidence type="ECO:0000256" key="1">
    <source>
        <dbReference type="ARBA" id="ARBA00009437"/>
    </source>
</evidence>
<dbReference type="Pfam" id="PF03466">
    <property type="entry name" value="LysR_substrate"/>
    <property type="match status" value="1"/>
</dbReference>
<dbReference type="PROSITE" id="PS50931">
    <property type="entry name" value="HTH_LYSR"/>
    <property type="match status" value="1"/>
</dbReference>